<dbReference type="RefSeq" id="WP_046560371.1">
    <property type="nucleotide sequence ID" value="NZ_CP010975.1"/>
</dbReference>
<protein>
    <recommendedName>
        <fullName evidence="3">Alpha/beta hydrolase</fullName>
    </recommendedName>
</protein>
<dbReference type="Gene3D" id="3.40.50.1820">
    <property type="entry name" value="alpha/beta hydrolase"/>
    <property type="match status" value="1"/>
</dbReference>
<reference evidence="1 2" key="1">
    <citation type="submission" date="2015-02" db="EMBL/GenBank/DDBJ databases">
        <title>Complete genome sequence of Kangiella geojedonensis strain YCS-5T.</title>
        <authorList>
            <person name="Kim K.M."/>
        </authorList>
    </citation>
    <scope>NUCLEOTIDE SEQUENCE [LARGE SCALE GENOMIC DNA]</scope>
    <source>
        <strain evidence="1 2">YCS-5</strain>
    </source>
</reference>
<accession>A0A0F6RB09</accession>
<organism evidence="1 2">
    <name type="scientific">Kangiella geojedonensis</name>
    <dbReference type="NCBI Taxonomy" id="914150"/>
    <lineage>
        <taxon>Bacteria</taxon>
        <taxon>Pseudomonadati</taxon>
        <taxon>Pseudomonadota</taxon>
        <taxon>Gammaproteobacteria</taxon>
        <taxon>Kangiellales</taxon>
        <taxon>Kangiellaceae</taxon>
        <taxon>Kangiella</taxon>
    </lineage>
</organism>
<proteinExistence type="predicted"/>
<evidence type="ECO:0000313" key="2">
    <source>
        <dbReference type="Proteomes" id="UP000034071"/>
    </source>
</evidence>
<gene>
    <name evidence="1" type="ORF">TQ33_0156</name>
</gene>
<dbReference type="AlphaFoldDB" id="A0A0F6RB09"/>
<evidence type="ECO:0008006" key="3">
    <source>
        <dbReference type="Google" id="ProtNLM"/>
    </source>
</evidence>
<dbReference type="STRING" id="914150.TQ33_0156"/>
<dbReference type="HOGENOM" id="CLU_060915_0_0_6"/>
<dbReference type="OrthoDB" id="1094867at2"/>
<dbReference type="PANTHER" id="PTHR35560:SF3">
    <property type="entry name" value="PEPTIDASE S9 PROLYL OLIGOPEPTIDASE CATALYTIC DOMAIN-CONTAINING PROTEIN"/>
    <property type="match status" value="1"/>
</dbReference>
<dbReference type="InterPro" id="IPR029058">
    <property type="entry name" value="AB_hydrolase_fold"/>
</dbReference>
<dbReference type="Proteomes" id="UP000034071">
    <property type="component" value="Chromosome"/>
</dbReference>
<evidence type="ECO:0000313" key="1">
    <source>
        <dbReference type="EMBL" id="AKE51148.1"/>
    </source>
</evidence>
<dbReference type="KEGG" id="kge:TQ33_0156"/>
<dbReference type="SUPFAM" id="SSF53474">
    <property type="entry name" value="alpha/beta-Hydrolases"/>
    <property type="match status" value="1"/>
</dbReference>
<name>A0A0F6RB09_9GAMM</name>
<dbReference type="PATRIC" id="fig|914150.5.peg.159"/>
<sequence>MNFLKMMMLFTMTCLIPVYGECLPIESGSGNFEIQGGKEYPGKIITVYYHKPASFSADTKVLFVVPGAGRNGWSYRDAWKAASEKYDVLILSPSYSEKSYPNFWSYNLAGMIKNVVINKERTAIKSFDVVSESEKWIYSDFDRIFNTVIDGLSMNAKGYDMFGHSAGGQILHRYALFNPENKANRILASNSGWYTVADYKEQFPYGLKGAPLDNKSLKRSFSNKLTIFLGEQDNQDETRGHLVRNAVIDKQGTHRLSRGKYFYKKAQWLANKRKIPLNWSMNVVPDVGHNYRAMSQAAAIFLYE</sequence>
<keyword evidence="2" id="KW-1185">Reference proteome</keyword>
<dbReference type="EMBL" id="CP010975">
    <property type="protein sequence ID" value="AKE51148.1"/>
    <property type="molecule type" value="Genomic_DNA"/>
</dbReference>
<dbReference type="PANTHER" id="PTHR35560">
    <property type="entry name" value="BLL0132 PROTEIN"/>
    <property type="match status" value="1"/>
</dbReference>